<name>A0A445EFV2_ARAHY</name>
<comment type="caution">
    <text evidence="2">The sequence shown here is derived from an EMBL/GenBank/DDBJ whole genome shotgun (WGS) entry which is preliminary data.</text>
</comment>
<keyword evidence="3" id="KW-1185">Reference proteome</keyword>
<dbReference type="Proteomes" id="UP000289738">
    <property type="component" value="Chromosome A02"/>
</dbReference>
<proteinExistence type="predicted"/>
<protein>
    <submittedName>
        <fullName evidence="2">Uncharacterized protein</fullName>
    </submittedName>
</protein>
<evidence type="ECO:0000313" key="3">
    <source>
        <dbReference type="Proteomes" id="UP000289738"/>
    </source>
</evidence>
<evidence type="ECO:0000256" key="1">
    <source>
        <dbReference type="SAM" id="MobiDB-lite"/>
    </source>
</evidence>
<evidence type="ECO:0000313" key="2">
    <source>
        <dbReference type="EMBL" id="RYR74145.1"/>
    </source>
</evidence>
<organism evidence="2 3">
    <name type="scientific">Arachis hypogaea</name>
    <name type="common">Peanut</name>
    <dbReference type="NCBI Taxonomy" id="3818"/>
    <lineage>
        <taxon>Eukaryota</taxon>
        <taxon>Viridiplantae</taxon>
        <taxon>Streptophyta</taxon>
        <taxon>Embryophyta</taxon>
        <taxon>Tracheophyta</taxon>
        <taxon>Spermatophyta</taxon>
        <taxon>Magnoliopsida</taxon>
        <taxon>eudicotyledons</taxon>
        <taxon>Gunneridae</taxon>
        <taxon>Pentapetalae</taxon>
        <taxon>rosids</taxon>
        <taxon>fabids</taxon>
        <taxon>Fabales</taxon>
        <taxon>Fabaceae</taxon>
        <taxon>Papilionoideae</taxon>
        <taxon>50 kb inversion clade</taxon>
        <taxon>dalbergioids sensu lato</taxon>
        <taxon>Dalbergieae</taxon>
        <taxon>Pterocarpus clade</taxon>
        <taxon>Arachis</taxon>
    </lineage>
</organism>
<dbReference type="EMBL" id="SDMP01000002">
    <property type="protein sequence ID" value="RYR74145.1"/>
    <property type="molecule type" value="Genomic_DNA"/>
</dbReference>
<feature type="region of interest" description="Disordered" evidence="1">
    <location>
        <begin position="30"/>
        <end position="60"/>
    </location>
</feature>
<gene>
    <name evidence="2" type="ORF">Ahy_A02g008772</name>
</gene>
<reference evidence="2 3" key="1">
    <citation type="submission" date="2019-01" db="EMBL/GenBank/DDBJ databases">
        <title>Sequencing of cultivated peanut Arachis hypogaea provides insights into genome evolution and oil improvement.</title>
        <authorList>
            <person name="Chen X."/>
        </authorList>
    </citation>
    <scope>NUCLEOTIDE SEQUENCE [LARGE SCALE GENOMIC DNA]</scope>
    <source>
        <strain evidence="3">cv. Fuhuasheng</strain>
        <tissue evidence="2">Leaves</tissue>
    </source>
</reference>
<sequence>MPRRSRYSCIPDADTADKTQYINAQMFEKNRSFRPPQTEHVAEAAQISSKDEDYDPEADEVDSWDDHVDNLYVEQEVVGHNNPNGRKDTNFWNDGVTKRMNLSVKEAIVLPPSRQIILEFNTELQLISQATRLLREFLGSLGADFQHFPLMKSVGRQWTLL</sequence>
<accession>A0A445EFV2</accession>
<dbReference type="AlphaFoldDB" id="A0A445EFV2"/>